<comment type="caution">
    <text evidence="1">The sequence shown here is derived from an EMBL/GenBank/DDBJ whole genome shotgun (WGS) entry which is preliminary data.</text>
</comment>
<dbReference type="Proteomes" id="UP000821865">
    <property type="component" value="Chromosome 7"/>
</dbReference>
<name>A0ACB8CEW6_DERSI</name>
<evidence type="ECO:0000313" key="1">
    <source>
        <dbReference type="EMBL" id="KAH7941264.1"/>
    </source>
</evidence>
<reference evidence="1" key="1">
    <citation type="submission" date="2020-05" db="EMBL/GenBank/DDBJ databases">
        <title>Large-scale comparative analyses of tick genomes elucidate their genetic diversity and vector capacities.</title>
        <authorList>
            <person name="Jia N."/>
            <person name="Wang J."/>
            <person name="Shi W."/>
            <person name="Du L."/>
            <person name="Sun Y."/>
            <person name="Zhan W."/>
            <person name="Jiang J."/>
            <person name="Wang Q."/>
            <person name="Zhang B."/>
            <person name="Ji P."/>
            <person name="Sakyi L.B."/>
            <person name="Cui X."/>
            <person name="Yuan T."/>
            <person name="Jiang B."/>
            <person name="Yang W."/>
            <person name="Lam T.T.-Y."/>
            <person name="Chang Q."/>
            <person name="Ding S."/>
            <person name="Wang X."/>
            <person name="Zhu J."/>
            <person name="Ruan X."/>
            <person name="Zhao L."/>
            <person name="Wei J."/>
            <person name="Que T."/>
            <person name="Du C."/>
            <person name="Cheng J."/>
            <person name="Dai P."/>
            <person name="Han X."/>
            <person name="Huang E."/>
            <person name="Gao Y."/>
            <person name="Liu J."/>
            <person name="Shao H."/>
            <person name="Ye R."/>
            <person name="Li L."/>
            <person name="Wei W."/>
            <person name="Wang X."/>
            <person name="Wang C."/>
            <person name="Yang T."/>
            <person name="Huo Q."/>
            <person name="Li W."/>
            <person name="Guo W."/>
            <person name="Chen H."/>
            <person name="Zhou L."/>
            <person name="Ni X."/>
            <person name="Tian J."/>
            <person name="Zhou Y."/>
            <person name="Sheng Y."/>
            <person name="Liu T."/>
            <person name="Pan Y."/>
            <person name="Xia L."/>
            <person name="Li J."/>
            <person name="Zhao F."/>
            <person name="Cao W."/>
        </authorList>
    </citation>
    <scope>NUCLEOTIDE SEQUENCE</scope>
    <source>
        <strain evidence="1">Dsil-2018</strain>
    </source>
</reference>
<proteinExistence type="predicted"/>
<accession>A0ACB8CEW6</accession>
<dbReference type="EMBL" id="CM023476">
    <property type="protein sequence ID" value="KAH7941264.1"/>
    <property type="molecule type" value="Genomic_DNA"/>
</dbReference>
<organism evidence="1 2">
    <name type="scientific">Dermacentor silvarum</name>
    <name type="common">Tick</name>
    <dbReference type="NCBI Taxonomy" id="543639"/>
    <lineage>
        <taxon>Eukaryota</taxon>
        <taxon>Metazoa</taxon>
        <taxon>Ecdysozoa</taxon>
        <taxon>Arthropoda</taxon>
        <taxon>Chelicerata</taxon>
        <taxon>Arachnida</taxon>
        <taxon>Acari</taxon>
        <taxon>Parasitiformes</taxon>
        <taxon>Ixodida</taxon>
        <taxon>Ixodoidea</taxon>
        <taxon>Ixodidae</taxon>
        <taxon>Rhipicephalinae</taxon>
        <taxon>Dermacentor</taxon>
    </lineage>
</organism>
<sequence>MRPVEVGLSDVHGGFWSFRASSRTPKSYPAHMPWYGGAADLLYTEASGLASPALLPLLVLRAQVTPGRRMTRMTLQSPCFRIISSVQSTSSWLDNGSVAVLSMQQKHLLRCGPPQISRRL</sequence>
<keyword evidence="2" id="KW-1185">Reference proteome</keyword>
<evidence type="ECO:0000313" key="2">
    <source>
        <dbReference type="Proteomes" id="UP000821865"/>
    </source>
</evidence>
<gene>
    <name evidence="1" type="ORF">HPB49_011499</name>
</gene>
<protein>
    <submittedName>
        <fullName evidence="1">Uncharacterized protein</fullName>
    </submittedName>
</protein>